<feature type="region of interest" description="Disordered" evidence="1">
    <location>
        <begin position="575"/>
        <end position="667"/>
    </location>
</feature>
<dbReference type="InterPro" id="IPR050582">
    <property type="entry name" value="HAD-like_SerB"/>
</dbReference>
<evidence type="ECO:0000313" key="3">
    <source>
        <dbReference type="Proteomes" id="UP000053237"/>
    </source>
</evidence>
<feature type="region of interest" description="Disordered" evidence="1">
    <location>
        <begin position="698"/>
        <end position="756"/>
    </location>
</feature>
<dbReference type="Proteomes" id="UP000053237">
    <property type="component" value="Unassembled WGS sequence"/>
</dbReference>
<accession>A0A024G3K3</accession>
<sequence length="756" mass="82372">MDSVAVYMRVLRRIDLTSIHLVAKILLLFPLKPSECGTFLPTVQLLESIVHSIAHFPFPLMKNTLFILLTTRILSSYGSTGDGTSRPTENLLDQLNDVPQYNKHFLKELIENINPTNEFAVFDYDGTLVLGDISAAIMYEQTLEHTFMIPVDRFKSLLSLGYDKNDRKDACLPLGMQTHIGNDLKKASVTFETLLNSLQEDYRKLKTEKMKEEESKTVSTNFRAKLGFYNTALYNIYKSVDEDNSCKMEIGLGEIPTLWFGLHKEEIMRLARQAYQKGLKREMKMTFLSSGTLEVEGEHYPGIRPVPQQLALIRALQSKKVKVHIVTAAPALVVEQLSEFYGVDEDFVSGVKLNFDTNGHCLGVDFHGATYGSGKVDKIAKFGLHNLILAVGDTMGDYELLQSVKHERGIKLIVNTIPSNEKMIELYEEACHSMMEYYENKQTSQRPRTLIQGVDHNAQKWIPTAYSKYQSSTLLYTATRQCEMYNGDHSVVTGYPVHHVSTPFVGNPSRKTIYTQRQSSDSNRVTGVPVNANCAVSQQSLTPCVQSEVRNVPTGAVHGNGPRPVMESRGNANVVRSCQGSGHDSSACNNDRDVSAHPSSKGHNHARNPPGGESGQTQAHDNNRCEGAQSQGCSNGNSASDCGTNGKKDHPSGSHNHGGKPCGHKHGSKIDKAALALAATVGAVTLGGALYLINSPKEQVEAPPDTNAGTNDATPPPTDGQSDSPPSDASTDSNSGTAPATGETDGADSAAPVASS</sequence>
<dbReference type="InParanoid" id="A0A024G3K3"/>
<dbReference type="InterPro" id="IPR023214">
    <property type="entry name" value="HAD_sf"/>
</dbReference>
<dbReference type="AlphaFoldDB" id="A0A024G3K3"/>
<comment type="caution">
    <text evidence="2">The sequence shown here is derived from an EMBL/GenBank/DDBJ whole genome shotgun (WGS) entry which is preliminary data.</text>
</comment>
<dbReference type="Gene3D" id="3.40.50.1000">
    <property type="entry name" value="HAD superfamily/HAD-like"/>
    <property type="match status" value="1"/>
</dbReference>
<reference evidence="2 3" key="1">
    <citation type="submission" date="2012-05" db="EMBL/GenBank/DDBJ databases">
        <title>Recombination and specialization in a pathogen metapopulation.</title>
        <authorList>
            <person name="Gardiner A."/>
            <person name="Kemen E."/>
            <person name="Schultz-Larsen T."/>
            <person name="MacLean D."/>
            <person name="Van Oosterhout C."/>
            <person name="Jones J.D.G."/>
        </authorList>
    </citation>
    <scope>NUCLEOTIDE SEQUENCE [LARGE SCALE GENOMIC DNA]</scope>
    <source>
        <strain evidence="2 3">Ac Nc2</strain>
    </source>
</reference>
<name>A0A024G3K3_9STRA</name>
<feature type="compositionally biased region" description="Low complexity" evidence="1">
    <location>
        <begin position="722"/>
        <end position="735"/>
    </location>
</feature>
<proteinExistence type="predicted"/>
<evidence type="ECO:0000256" key="1">
    <source>
        <dbReference type="SAM" id="MobiDB-lite"/>
    </source>
</evidence>
<feature type="compositionally biased region" description="Polar residues" evidence="1">
    <location>
        <begin position="628"/>
        <end position="643"/>
    </location>
</feature>
<dbReference type="STRING" id="65357.A0A024G3K3"/>
<evidence type="ECO:0000313" key="2">
    <source>
        <dbReference type="EMBL" id="CCI41340.1"/>
    </source>
</evidence>
<protein>
    <submittedName>
        <fullName evidence="2">Uncharacterized protein</fullName>
    </submittedName>
</protein>
<dbReference type="OrthoDB" id="5182398at2759"/>
<dbReference type="Pfam" id="PF12710">
    <property type="entry name" value="HAD"/>
    <property type="match status" value="1"/>
</dbReference>
<dbReference type="EMBL" id="CAIX01000018">
    <property type="protein sequence ID" value="CCI41340.1"/>
    <property type="molecule type" value="Genomic_DNA"/>
</dbReference>
<dbReference type="PANTHER" id="PTHR43344">
    <property type="entry name" value="PHOSPHOSERINE PHOSPHATASE"/>
    <property type="match status" value="1"/>
</dbReference>
<dbReference type="Gene3D" id="1.20.1440.320">
    <property type="match status" value="1"/>
</dbReference>
<dbReference type="SUPFAM" id="SSF56784">
    <property type="entry name" value="HAD-like"/>
    <property type="match status" value="1"/>
</dbReference>
<keyword evidence="3" id="KW-1185">Reference proteome</keyword>
<gene>
    <name evidence="2" type="ORF">BN9_021240</name>
</gene>
<dbReference type="InterPro" id="IPR036412">
    <property type="entry name" value="HAD-like_sf"/>
</dbReference>
<organism evidence="2 3">
    <name type="scientific">Albugo candida</name>
    <dbReference type="NCBI Taxonomy" id="65357"/>
    <lineage>
        <taxon>Eukaryota</taxon>
        <taxon>Sar</taxon>
        <taxon>Stramenopiles</taxon>
        <taxon>Oomycota</taxon>
        <taxon>Peronosporomycetes</taxon>
        <taxon>Albuginales</taxon>
        <taxon>Albuginaceae</taxon>
        <taxon>Albugo</taxon>
    </lineage>
</organism>
<feature type="compositionally biased region" description="Polar residues" evidence="1">
    <location>
        <begin position="575"/>
        <end position="589"/>
    </location>
</feature>